<protein>
    <submittedName>
        <fullName evidence="3 4">Uncharacterized protein LOC107522270</fullName>
    </submittedName>
</protein>
<proteinExistence type="predicted"/>
<gene>
    <name evidence="3 4" type="primary">LOC107522270</name>
</gene>
<evidence type="ECO:0000313" key="4">
    <source>
        <dbReference type="RefSeq" id="XP_060037045.1"/>
    </source>
</evidence>
<evidence type="ECO:0000313" key="2">
    <source>
        <dbReference type="Proteomes" id="UP001652624"/>
    </source>
</evidence>
<dbReference type="Proteomes" id="UP001652624">
    <property type="component" value="Chromosome 22"/>
</dbReference>
<keyword evidence="2" id="KW-1185">Reference proteome</keyword>
<feature type="compositionally biased region" description="Pro residues" evidence="1">
    <location>
        <begin position="133"/>
        <end position="144"/>
    </location>
</feature>
<organism evidence="2 3">
    <name type="scientific">Erinaceus europaeus</name>
    <name type="common">Western European hedgehog</name>
    <dbReference type="NCBI Taxonomy" id="9365"/>
    <lineage>
        <taxon>Eukaryota</taxon>
        <taxon>Metazoa</taxon>
        <taxon>Chordata</taxon>
        <taxon>Craniata</taxon>
        <taxon>Vertebrata</taxon>
        <taxon>Euteleostomi</taxon>
        <taxon>Mammalia</taxon>
        <taxon>Eutheria</taxon>
        <taxon>Laurasiatheria</taxon>
        <taxon>Eulipotyphla</taxon>
        <taxon>Erinaceidae</taxon>
        <taxon>Erinaceinae</taxon>
        <taxon>Erinaceus</taxon>
    </lineage>
</organism>
<dbReference type="RefSeq" id="XP_060037045.1">
    <property type="nucleotide sequence ID" value="XM_060181062.1"/>
</dbReference>
<name>A0ABM3WKE1_ERIEU</name>
<feature type="compositionally biased region" description="Basic and acidic residues" evidence="1">
    <location>
        <begin position="162"/>
        <end position="175"/>
    </location>
</feature>
<reference evidence="3 4" key="1">
    <citation type="submission" date="2025-05" db="UniProtKB">
        <authorList>
            <consortium name="RefSeq"/>
        </authorList>
    </citation>
    <scope>IDENTIFICATION</scope>
</reference>
<dbReference type="GeneID" id="107522270"/>
<accession>A0ABM3WKE1</accession>
<feature type="compositionally biased region" description="Low complexity" evidence="1">
    <location>
        <begin position="189"/>
        <end position="207"/>
    </location>
</feature>
<sequence>MTVGCQRLGPGRGRAIPRMFVEKSARPTPCHLPHLSHSCPPTPCSTPDTVIPLGLSFPSPDKDHLGSFGAAQHSGSRLSERGRLDYVANEAKLLQRPVPTCCPPPLPSISSPAHCFFRRRLSLRWAAPRPVAPLPSLPLPPPPYDHSGPRRPVLAENWPPGPKEEAPPAPEDPHPPRTLIPGGGPLDQAPHWSAPHPSSPACPSSPARDVAGPLRGN</sequence>
<evidence type="ECO:0000313" key="3">
    <source>
        <dbReference type="RefSeq" id="XP_060037044.1"/>
    </source>
</evidence>
<dbReference type="RefSeq" id="XP_060037044.1">
    <property type="nucleotide sequence ID" value="XM_060181061.1"/>
</dbReference>
<evidence type="ECO:0000256" key="1">
    <source>
        <dbReference type="SAM" id="MobiDB-lite"/>
    </source>
</evidence>
<feature type="region of interest" description="Disordered" evidence="1">
    <location>
        <begin position="133"/>
        <end position="217"/>
    </location>
</feature>